<feature type="compositionally biased region" description="Basic and acidic residues" evidence="1">
    <location>
        <begin position="1"/>
        <end position="11"/>
    </location>
</feature>
<protein>
    <submittedName>
        <fullName evidence="2">Uncharacterized protein</fullName>
    </submittedName>
</protein>
<feature type="region of interest" description="Disordered" evidence="1">
    <location>
        <begin position="1"/>
        <end position="71"/>
    </location>
</feature>
<organism evidence="2">
    <name type="scientific">uncultured Solirubrobacteraceae bacterium</name>
    <dbReference type="NCBI Taxonomy" id="1162706"/>
    <lineage>
        <taxon>Bacteria</taxon>
        <taxon>Bacillati</taxon>
        <taxon>Actinomycetota</taxon>
        <taxon>Thermoleophilia</taxon>
        <taxon>Solirubrobacterales</taxon>
        <taxon>Solirubrobacteraceae</taxon>
        <taxon>environmental samples</taxon>
    </lineage>
</organism>
<evidence type="ECO:0000313" key="2">
    <source>
        <dbReference type="EMBL" id="CAA9498869.1"/>
    </source>
</evidence>
<dbReference type="EMBL" id="CADCVQ010000076">
    <property type="protein sequence ID" value="CAA9498869.1"/>
    <property type="molecule type" value="Genomic_DNA"/>
</dbReference>
<reference evidence="2" key="1">
    <citation type="submission" date="2020-02" db="EMBL/GenBank/DDBJ databases">
        <authorList>
            <person name="Meier V. D."/>
        </authorList>
    </citation>
    <scope>NUCLEOTIDE SEQUENCE</scope>
    <source>
        <strain evidence="2">AVDCRST_MAG67</strain>
    </source>
</reference>
<evidence type="ECO:0000256" key="1">
    <source>
        <dbReference type="SAM" id="MobiDB-lite"/>
    </source>
</evidence>
<dbReference type="AlphaFoldDB" id="A0A6J4SH77"/>
<proteinExistence type="predicted"/>
<name>A0A6J4SH77_9ACTN</name>
<sequence>MSHDDNEKHDSPGGSETTGQGYPEEQQPGMGIDAHDHAEDDVTPDDDAPQSGSGRDSESSKATGNPKAAGG</sequence>
<gene>
    <name evidence="2" type="ORF">AVDCRST_MAG67-1715</name>
</gene>
<accession>A0A6J4SH77</accession>